<dbReference type="PANTHER" id="PTHR18895">
    <property type="entry name" value="HEMK METHYLTRANSFERASE"/>
    <property type="match status" value="1"/>
</dbReference>
<dbReference type="RefSeq" id="WP_014261873.1">
    <property type="nucleotide sequence ID" value="NC_016630.1"/>
</dbReference>
<dbReference type="InterPro" id="IPR002052">
    <property type="entry name" value="DNA_methylase_N6_adenine_CS"/>
</dbReference>
<dbReference type="PROSITE" id="PS00092">
    <property type="entry name" value="N6_MTASE"/>
    <property type="match status" value="1"/>
</dbReference>
<proteinExistence type="inferred from homology"/>
<comment type="function">
    <text evidence="5">Methylates the class 1 translation termination release factors RF1/PrfA and RF2/PrfB on the glutamine residue of the universally conserved GGQ motif.</text>
</comment>
<feature type="domain" description="Methyltransferase small" evidence="6">
    <location>
        <begin position="105"/>
        <end position="193"/>
    </location>
</feature>
<dbReference type="GO" id="GO:0032259">
    <property type="term" value="P:methylation"/>
    <property type="evidence" value="ECO:0007669"/>
    <property type="project" value="UniProtKB-KW"/>
</dbReference>
<dbReference type="EC" id="2.1.1.297" evidence="5"/>
<evidence type="ECO:0000256" key="1">
    <source>
        <dbReference type="ARBA" id="ARBA00022603"/>
    </source>
</evidence>
<keyword evidence="2 5" id="KW-0808">Transferase</keyword>
<dbReference type="InterPro" id="IPR019874">
    <property type="entry name" value="RF_methyltr_PrmC"/>
</dbReference>
<dbReference type="GO" id="GO:0102559">
    <property type="term" value="F:peptide chain release factor N(5)-glutamine methyltransferase activity"/>
    <property type="evidence" value="ECO:0007669"/>
    <property type="project" value="UniProtKB-EC"/>
</dbReference>
<comment type="catalytic activity">
    <reaction evidence="4 5">
        <text>L-glutaminyl-[peptide chain release factor] + S-adenosyl-L-methionine = N(5)-methyl-L-glutaminyl-[peptide chain release factor] + S-adenosyl-L-homocysteine + H(+)</text>
        <dbReference type="Rhea" id="RHEA:42896"/>
        <dbReference type="Rhea" id="RHEA-COMP:10271"/>
        <dbReference type="Rhea" id="RHEA-COMP:10272"/>
        <dbReference type="ChEBI" id="CHEBI:15378"/>
        <dbReference type="ChEBI" id="CHEBI:30011"/>
        <dbReference type="ChEBI" id="CHEBI:57856"/>
        <dbReference type="ChEBI" id="CHEBI:59789"/>
        <dbReference type="ChEBI" id="CHEBI:61891"/>
        <dbReference type="EC" id="2.1.1.297"/>
    </reaction>
</comment>
<dbReference type="AlphaFoldDB" id="E8RK71"/>
<dbReference type="PANTHER" id="PTHR18895:SF74">
    <property type="entry name" value="MTRF1L RELEASE FACTOR GLUTAMINE METHYLTRANSFERASE"/>
    <property type="match status" value="1"/>
</dbReference>
<dbReference type="HAMAP" id="MF_02126">
    <property type="entry name" value="RF_methyltr_PrmC"/>
    <property type="match status" value="1"/>
</dbReference>
<evidence type="ECO:0000256" key="5">
    <source>
        <dbReference type="HAMAP-Rule" id="MF_02126"/>
    </source>
</evidence>
<gene>
    <name evidence="5 8" type="primary">prmC</name>
    <name evidence="8" type="ordered locus">HMPREF0389_01680</name>
</gene>
<organism evidence="8 9">
    <name type="scientific">Filifactor alocis (strain ATCC 35896 / CCUG 47790 / D40 B5)</name>
    <name type="common">Fusobacterium alocis</name>
    <dbReference type="NCBI Taxonomy" id="546269"/>
    <lineage>
        <taxon>Bacteria</taxon>
        <taxon>Bacillati</taxon>
        <taxon>Bacillota</taxon>
        <taxon>Clostridia</taxon>
        <taxon>Peptostreptococcales</taxon>
        <taxon>Filifactoraceae</taxon>
        <taxon>Filifactor</taxon>
    </lineage>
</organism>
<dbReference type="Proteomes" id="UP000007468">
    <property type="component" value="Chromosome"/>
</dbReference>
<comment type="similarity">
    <text evidence="5">Belongs to the protein N5-glutamine methyltransferase family. PrmC subfamily.</text>
</comment>
<keyword evidence="3 5" id="KW-0949">S-adenosyl-L-methionine</keyword>
<evidence type="ECO:0000256" key="3">
    <source>
        <dbReference type="ARBA" id="ARBA00022691"/>
    </source>
</evidence>
<evidence type="ECO:0000259" key="6">
    <source>
        <dbReference type="Pfam" id="PF05175"/>
    </source>
</evidence>
<dbReference type="PATRIC" id="fig|546269.5.peg.216"/>
<dbReference type="HOGENOM" id="CLU_018398_3_1_9"/>
<evidence type="ECO:0000259" key="7">
    <source>
        <dbReference type="Pfam" id="PF17827"/>
    </source>
</evidence>
<dbReference type="GO" id="GO:0003676">
    <property type="term" value="F:nucleic acid binding"/>
    <property type="evidence" value="ECO:0007669"/>
    <property type="project" value="InterPro"/>
</dbReference>
<keyword evidence="1 5" id="KW-0489">Methyltransferase</keyword>
<dbReference type="Gene3D" id="1.10.8.10">
    <property type="entry name" value="DNA helicase RuvA subunit, C-terminal domain"/>
    <property type="match status" value="1"/>
</dbReference>
<dbReference type="InterPro" id="IPR050320">
    <property type="entry name" value="N5-glutamine_MTase"/>
</dbReference>
<keyword evidence="9" id="KW-1185">Reference proteome</keyword>
<feature type="binding site" evidence="5">
    <location>
        <begin position="186"/>
        <end position="189"/>
    </location>
    <ligand>
        <name>substrate</name>
    </ligand>
</feature>
<dbReference type="InterPro" id="IPR007848">
    <property type="entry name" value="Small_mtfrase_dom"/>
</dbReference>
<dbReference type="Gene3D" id="3.40.50.150">
    <property type="entry name" value="Vaccinia Virus protein VP39"/>
    <property type="match status" value="1"/>
</dbReference>
<protein>
    <recommendedName>
        <fullName evidence="5">Release factor glutamine methyltransferase</fullName>
        <shortName evidence="5">RF MTase</shortName>
        <ecNumber evidence="5">2.1.1.297</ecNumber>
    </recommendedName>
    <alternativeName>
        <fullName evidence="5">N5-glutamine methyltransferase PrmC</fullName>
    </alternativeName>
    <alternativeName>
        <fullName evidence="5">Protein-(glutamine-N5) MTase PrmC</fullName>
    </alternativeName>
    <alternativeName>
        <fullName evidence="5">Protein-glutamine N-methyltransferase PrmC</fullName>
    </alternativeName>
</protein>
<dbReference type="OrthoDB" id="9800643at2"/>
<dbReference type="SUPFAM" id="SSF53335">
    <property type="entry name" value="S-adenosyl-L-methionine-dependent methyltransferases"/>
    <property type="match status" value="1"/>
</dbReference>
<dbReference type="eggNOG" id="COG2890">
    <property type="taxonomic scope" value="Bacteria"/>
</dbReference>
<dbReference type="Pfam" id="PF05175">
    <property type="entry name" value="MTS"/>
    <property type="match status" value="1"/>
</dbReference>
<dbReference type="InterPro" id="IPR004556">
    <property type="entry name" value="HemK-like"/>
</dbReference>
<evidence type="ECO:0000313" key="9">
    <source>
        <dbReference type="Proteomes" id="UP000007468"/>
    </source>
</evidence>
<feature type="binding site" evidence="5">
    <location>
        <position position="186"/>
    </location>
    <ligand>
        <name>S-adenosyl-L-methionine</name>
        <dbReference type="ChEBI" id="CHEBI:59789"/>
    </ligand>
</feature>
<name>E8RK71_FILAD</name>
<sequence length="279" mass="31781">MNIQELLKEGQQLLQSSSSSALLDAQLLLMYVLQVDKLYLMIHLNEEVPLEKIGIYYELLAERKQSVPIAYLIHKKPFYGRDFFVSPGVLIPRPDTEILIEKTLDVIPDNKQVSGIEIGCGSGAISITLLLENRLLNMVATDIEAIPIEITSKNANLNNVQNRLRLIKTDLFNGIPSKQFDFIISNPPYIPYDDSTKLMKDVIDYEPKVALFAEENGIFFFRKILEDGKKFLKEDGFVAFEIGCSQAKQIRELCLKEGFHKVLIHRDLHGLDRVVIAFR</sequence>
<dbReference type="CDD" id="cd02440">
    <property type="entry name" value="AdoMet_MTases"/>
    <property type="match status" value="1"/>
</dbReference>
<dbReference type="NCBIfam" id="TIGR03534">
    <property type="entry name" value="RF_mod_PrmC"/>
    <property type="match status" value="1"/>
</dbReference>
<dbReference type="InterPro" id="IPR029063">
    <property type="entry name" value="SAM-dependent_MTases_sf"/>
</dbReference>
<reference evidence="9" key="1">
    <citation type="submission" date="2010-12" db="EMBL/GenBank/DDBJ databases">
        <title>The genome sequence of Filifactor alocis strain ATCC 35896.</title>
        <authorList>
            <consortium name="The Broad Institute Genome Sequencing Platform"/>
            <person name="Ward D."/>
            <person name="Earl A."/>
            <person name="Feldgarden M."/>
            <person name="Young S.K."/>
            <person name="Gargeya S."/>
            <person name="Zeng Q."/>
            <person name="Alvarado L."/>
            <person name="Berlin A."/>
            <person name="Bochicchio J."/>
            <person name="Chapman S.B."/>
            <person name="Chen Z."/>
            <person name="Freedman E."/>
            <person name="Gellesch M."/>
            <person name="Goldberg J."/>
            <person name="Griggs A."/>
            <person name="Gujja S."/>
            <person name="Heilman E."/>
            <person name="Heiman D."/>
            <person name="Howarth C."/>
            <person name="Mehta T."/>
            <person name="Neiman D."/>
            <person name="Pearson M."/>
            <person name="Roberts A."/>
            <person name="Saif S."/>
            <person name="Shea T."/>
            <person name="Shenoy N."/>
            <person name="Sisk P."/>
            <person name="Stolte C."/>
            <person name="Sykes S."/>
            <person name="White J."/>
            <person name="Yandava C."/>
            <person name="Izard J."/>
            <person name="Blanton J.M."/>
            <person name="Baranova O.V."/>
            <person name="Tanner A.C."/>
            <person name="Dewhirst F.E."/>
            <person name="Haas B."/>
            <person name="Nusbaum C."/>
            <person name="Birren B."/>
        </authorList>
    </citation>
    <scope>NUCLEOTIDE SEQUENCE [LARGE SCALE GENOMIC DNA]</scope>
    <source>
        <strain evidence="9">ATCC 35896 / D40 B5</strain>
    </source>
</reference>
<dbReference type="STRING" id="546269.HMPREF0389_01680"/>
<evidence type="ECO:0000256" key="4">
    <source>
        <dbReference type="ARBA" id="ARBA00048391"/>
    </source>
</evidence>
<feature type="binding site" evidence="5">
    <location>
        <begin position="119"/>
        <end position="123"/>
    </location>
    <ligand>
        <name>S-adenosyl-L-methionine</name>
        <dbReference type="ChEBI" id="CHEBI:59789"/>
    </ligand>
</feature>
<dbReference type="InterPro" id="IPR040758">
    <property type="entry name" value="PrmC_N"/>
</dbReference>
<dbReference type="NCBIfam" id="TIGR00536">
    <property type="entry name" value="hemK_fam"/>
    <property type="match status" value="1"/>
</dbReference>
<comment type="caution">
    <text evidence="5">Lacks conserved residue(s) required for the propagation of feature annotation.</text>
</comment>
<evidence type="ECO:0000313" key="8">
    <source>
        <dbReference type="EMBL" id="ADW16126.1"/>
    </source>
</evidence>
<dbReference type="Pfam" id="PF17827">
    <property type="entry name" value="PrmC_N"/>
    <property type="match status" value="1"/>
</dbReference>
<accession>E8RK71</accession>
<dbReference type="EMBL" id="CP002390">
    <property type="protein sequence ID" value="ADW16126.1"/>
    <property type="molecule type" value="Genomic_DNA"/>
</dbReference>
<evidence type="ECO:0000256" key="2">
    <source>
        <dbReference type="ARBA" id="ARBA00022679"/>
    </source>
</evidence>
<feature type="domain" description="Release factor glutamine methyltransferase N-terminal" evidence="7">
    <location>
        <begin position="5"/>
        <end position="73"/>
    </location>
</feature>
<dbReference type="KEGG" id="faa:HMPREF0389_01680"/>
<feature type="binding site" evidence="5">
    <location>
        <position position="142"/>
    </location>
    <ligand>
        <name>S-adenosyl-L-methionine</name>
        <dbReference type="ChEBI" id="CHEBI:59789"/>
    </ligand>
</feature>